<dbReference type="PANTHER" id="PTHR38768:SF1">
    <property type="entry name" value="UPF0502 PROTEIN YCEH"/>
    <property type="match status" value="1"/>
</dbReference>
<dbReference type="SUPFAM" id="SSF46785">
    <property type="entry name" value="Winged helix' DNA-binding domain"/>
    <property type="match status" value="2"/>
</dbReference>
<feature type="compositionally biased region" description="Pro residues" evidence="1">
    <location>
        <begin position="202"/>
        <end position="213"/>
    </location>
</feature>
<evidence type="ECO:0000313" key="3">
    <source>
        <dbReference type="Proteomes" id="UP000315440"/>
    </source>
</evidence>
<sequence length="250" mass="27256">MTELADDQPKWTTLASRERRILGALVEKAKTTPDAYPLSLNALRSACNQKSNRSPQMTLDEDQIDEAIDALRQKGAVSVVQGDSRVERYRHLAYDWLGVDKTELAVMAELLLRGEQTVGELRGRAARMEPIKGISELEPVLVSLKNKGLLLYLSPPGRGAVVTHNLYGPSELDRLKRDLKLDDGAPAAAATPAAASSAAPTAPTPQAAPPAPAPADSDWRPEFAALRAEFEETITELRDEIETLRQRVEG</sequence>
<dbReference type="Pfam" id="PF04337">
    <property type="entry name" value="DUF480"/>
    <property type="match status" value="1"/>
</dbReference>
<keyword evidence="3" id="KW-1185">Reference proteome</keyword>
<dbReference type="Proteomes" id="UP000315440">
    <property type="component" value="Unassembled WGS sequence"/>
</dbReference>
<dbReference type="EMBL" id="SJPQ01000003">
    <property type="protein sequence ID" value="TWT87480.1"/>
    <property type="molecule type" value="Genomic_DNA"/>
</dbReference>
<feature type="compositionally biased region" description="Low complexity" evidence="1">
    <location>
        <begin position="185"/>
        <end position="201"/>
    </location>
</feature>
<proteinExistence type="predicted"/>
<dbReference type="Gene3D" id="1.10.10.10">
    <property type="entry name" value="Winged helix-like DNA-binding domain superfamily/Winged helix DNA-binding domain"/>
    <property type="match status" value="2"/>
</dbReference>
<dbReference type="PANTHER" id="PTHR38768">
    <property type="entry name" value="UPF0502 PROTEIN YCEH"/>
    <property type="match status" value="1"/>
</dbReference>
<accession>A0A5C5ZJU4</accession>
<gene>
    <name evidence="2" type="ORF">Mal64_30190</name>
</gene>
<dbReference type="InterPro" id="IPR036388">
    <property type="entry name" value="WH-like_DNA-bd_sf"/>
</dbReference>
<comment type="caution">
    <text evidence="2">The sequence shown here is derived from an EMBL/GenBank/DDBJ whole genome shotgun (WGS) entry which is preliminary data.</text>
</comment>
<name>A0A5C5ZJU4_9BACT</name>
<dbReference type="InterPro" id="IPR036390">
    <property type="entry name" value="WH_DNA-bd_sf"/>
</dbReference>
<protein>
    <submittedName>
        <fullName evidence="2">Uncharacterized protein</fullName>
    </submittedName>
</protein>
<dbReference type="InterPro" id="IPR007432">
    <property type="entry name" value="DUF480"/>
</dbReference>
<dbReference type="AlphaFoldDB" id="A0A5C5ZJU4"/>
<evidence type="ECO:0000313" key="2">
    <source>
        <dbReference type="EMBL" id="TWT87480.1"/>
    </source>
</evidence>
<reference evidence="2 3" key="1">
    <citation type="submission" date="2019-02" db="EMBL/GenBank/DDBJ databases">
        <title>Deep-cultivation of Planctomycetes and their phenomic and genomic characterization uncovers novel biology.</title>
        <authorList>
            <person name="Wiegand S."/>
            <person name="Jogler M."/>
            <person name="Boedeker C."/>
            <person name="Pinto D."/>
            <person name="Vollmers J."/>
            <person name="Rivas-Marin E."/>
            <person name="Kohn T."/>
            <person name="Peeters S.H."/>
            <person name="Heuer A."/>
            <person name="Rast P."/>
            <person name="Oberbeckmann S."/>
            <person name="Bunk B."/>
            <person name="Jeske O."/>
            <person name="Meyerdierks A."/>
            <person name="Storesund J.E."/>
            <person name="Kallscheuer N."/>
            <person name="Luecker S."/>
            <person name="Lage O.M."/>
            <person name="Pohl T."/>
            <person name="Merkel B.J."/>
            <person name="Hornburger P."/>
            <person name="Mueller R.-W."/>
            <person name="Bruemmer F."/>
            <person name="Labrenz M."/>
            <person name="Spormann A.M."/>
            <person name="Op Den Camp H."/>
            <person name="Overmann J."/>
            <person name="Amann R."/>
            <person name="Jetten M.S.M."/>
            <person name="Mascher T."/>
            <person name="Medema M.H."/>
            <person name="Devos D.P."/>
            <person name="Kaster A.-K."/>
            <person name="Ovreas L."/>
            <person name="Rohde M."/>
            <person name="Galperin M.Y."/>
            <person name="Jogler C."/>
        </authorList>
    </citation>
    <scope>NUCLEOTIDE SEQUENCE [LARGE SCALE GENOMIC DNA]</scope>
    <source>
        <strain evidence="2 3">Mal64</strain>
    </source>
</reference>
<dbReference type="RefSeq" id="WP_146401654.1">
    <property type="nucleotide sequence ID" value="NZ_SJPQ01000003.1"/>
</dbReference>
<evidence type="ECO:0000256" key="1">
    <source>
        <dbReference type="SAM" id="MobiDB-lite"/>
    </source>
</evidence>
<dbReference type="OrthoDB" id="9784785at2"/>
<organism evidence="2 3">
    <name type="scientific">Pseudobythopirellula maris</name>
    <dbReference type="NCBI Taxonomy" id="2527991"/>
    <lineage>
        <taxon>Bacteria</taxon>
        <taxon>Pseudomonadati</taxon>
        <taxon>Planctomycetota</taxon>
        <taxon>Planctomycetia</taxon>
        <taxon>Pirellulales</taxon>
        <taxon>Lacipirellulaceae</taxon>
        <taxon>Pseudobythopirellula</taxon>
    </lineage>
</organism>
<feature type="region of interest" description="Disordered" evidence="1">
    <location>
        <begin position="184"/>
        <end position="222"/>
    </location>
</feature>